<feature type="region of interest" description="Disordered" evidence="3">
    <location>
        <begin position="732"/>
        <end position="775"/>
    </location>
</feature>
<dbReference type="InterPro" id="IPR041679">
    <property type="entry name" value="DNA2/NAM7-like_C"/>
</dbReference>
<evidence type="ECO:0000313" key="7">
    <source>
        <dbReference type="Proteomes" id="UP001445335"/>
    </source>
</evidence>
<dbReference type="GO" id="GO:0005737">
    <property type="term" value="C:cytoplasm"/>
    <property type="evidence" value="ECO:0007669"/>
    <property type="project" value="UniProtKB-SubCell"/>
</dbReference>
<evidence type="ECO:0000259" key="5">
    <source>
        <dbReference type="Pfam" id="PF13087"/>
    </source>
</evidence>
<evidence type="ECO:0000256" key="1">
    <source>
        <dbReference type="ARBA" id="ARBA00004496"/>
    </source>
</evidence>
<keyword evidence="7" id="KW-1185">Reference proteome</keyword>
<proteinExistence type="predicted"/>
<comment type="subcellular location">
    <subcellularLocation>
        <location evidence="1">Cytoplasm</location>
    </subcellularLocation>
</comment>
<reference evidence="6 7" key="1">
    <citation type="journal article" date="2024" name="Nat. Commun.">
        <title>Phylogenomics reveals the evolutionary origins of lichenization in chlorophyte algae.</title>
        <authorList>
            <person name="Puginier C."/>
            <person name="Libourel C."/>
            <person name="Otte J."/>
            <person name="Skaloud P."/>
            <person name="Haon M."/>
            <person name="Grisel S."/>
            <person name="Petersen M."/>
            <person name="Berrin J.G."/>
            <person name="Delaux P.M."/>
            <person name="Dal Grande F."/>
            <person name="Keller J."/>
        </authorList>
    </citation>
    <scope>NUCLEOTIDE SEQUENCE [LARGE SCALE GENOMIC DNA]</scope>
    <source>
        <strain evidence="6 7">SAG 245.80</strain>
    </source>
</reference>
<keyword evidence="2" id="KW-0963">Cytoplasm</keyword>
<evidence type="ECO:0000313" key="6">
    <source>
        <dbReference type="EMBL" id="KAK9825125.1"/>
    </source>
</evidence>
<dbReference type="SUPFAM" id="SSF52540">
    <property type="entry name" value="P-loop containing nucleoside triphosphate hydrolases"/>
    <property type="match status" value="1"/>
</dbReference>
<dbReference type="InterPro" id="IPR047187">
    <property type="entry name" value="SF1_C_Upf1"/>
</dbReference>
<dbReference type="PANTHER" id="PTHR45418:SF1">
    <property type="entry name" value="CANCER_TESTIS ANTIGEN 55"/>
    <property type="match status" value="1"/>
</dbReference>
<gene>
    <name evidence="6" type="ORF">WJX81_000626</name>
</gene>
<feature type="region of interest" description="Disordered" evidence="3">
    <location>
        <begin position="262"/>
        <end position="285"/>
    </location>
</feature>
<feature type="compositionally biased region" description="Low complexity" evidence="3">
    <location>
        <begin position="732"/>
        <end position="760"/>
    </location>
</feature>
<evidence type="ECO:0000256" key="3">
    <source>
        <dbReference type="SAM" id="MobiDB-lite"/>
    </source>
</evidence>
<feature type="domain" description="DNA2/NAM7 helicase helicase" evidence="4">
    <location>
        <begin position="987"/>
        <end position="1057"/>
    </location>
</feature>
<feature type="domain" description="DNA2/NAM7 helicase-like C-terminal" evidence="5">
    <location>
        <begin position="1071"/>
        <end position="1318"/>
    </location>
</feature>
<dbReference type="InterPro" id="IPR041677">
    <property type="entry name" value="DNA2/NAM7_AAA_11"/>
</dbReference>
<dbReference type="Pfam" id="PF13086">
    <property type="entry name" value="AAA_11"/>
    <property type="match status" value="2"/>
</dbReference>
<dbReference type="CDD" id="cd18808">
    <property type="entry name" value="SF1_C_Upf1"/>
    <property type="match status" value="1"/>
</dbReference>
<dbReference type="Gene3D" id="3.40.50.300">
    <property type="entry name" value="P-loop containing nucleotide triphosphate hydrolases"/>
    <property type="match status" value="2"/>
</dbReference>
<organism evidence="6 7">
    <name type="scientific">Elliptochloris bilobata</name>
    <dbReference type="NCBI Taxonomy" id="381761"/>
    <lineage>
        <taxon>Eukaryota</taxon>
        <taxon>Viridiplantae</taxon>
        <taxon>Chlorophyta</taxon>
        <taxon>core chlorophytes</taxon>
        <taxon>Trebouxiophyceae</taxon>
        <taxon>Trebouxiophyceae incertae sedis</taxon>
        <taxon>Elliptochloris clade</taxon>
        <taxon>Elliptochloris</taxon>
    </lineage>
</organism>
<evidence type="ECO:0008006" key="8">
    <source>
        <dbReference type="Google" id="ProtNLM"/>
    </source>
</evidence>
<feature type="domain" description="DNA2/NAM7 helicase helicase" evidence="4">
    <location>
        <begin position="869"/>
        <end position="954"/>
    </location>
</feature>
<evidence type="ECO:0000256" key="2">
    <source>
        <dbReference type="ARBA" id="ARBA00022490"/>
    </source>
</evidence>
<dbReference type="PANTHER" id="PTHR45418">
    <property type="entry name" value="CANCER/TESTIS ANTIGEN 55"/>
    <property type="match status" value="1"/>
</dbReference>
<feature type="compositionally biased region" description="Pro residues" evidence="3">
    <location>
        <begin position="266"/>
        <end position="278"/>
    </location>
</feature>
<dbReference type="GO" id="GO:0004386">
    <property type="term" value="F:helicase activity"/>
    <property type="evidence" value="ECO:0007669"/>
    <property type="project" value="InterPro"/>
</dbReference>
<comment type="caution">
    <text evidence="6">The sequence shown here is derived from an EMBL/GenBank/DDBJ whole genome shotgun (WGS) entry which is preliminary data.</text>
</comment>
<name>A0AAW1QV05_9CHLO</name>
<sequence>MQAPPLRSVAAPTWQAPAPGRHHVPSIAVTGRAAPLPCARFTPAGARWAPGEPLAGFYRALQADFPELPEALLAALGAALAAAGSFGLKDAPVDPNLLCKLGESMGPIFAAWLEAMTADVLSEGGEHAARRYMLRCLQHMKQAYLRGDEVVAVGTGLKAARRGPAPPLALLVAPAAELEAALQAVLAEPKLATPGPHEAPPPKAVAAPAPLGARCDMPQEAQLIFQDGRLQRLHASAIKALGTLCADRQSLTVSQNLDFGLRQVVKPPPPPPPPPPLYPGNQSGLRGASSALAEVAALAAPGGLTATLAQLSSRVQDTGTPNAGACVYFRQMVLTNYAPHDVLLLDVRALPERPHTFALFDDVGVCRAGGLGAGGSSGPHRPPPTTAVRLQRQERCYITVALDCRDNAHRSAESGVLHTCVIFTVLVPAAASCGGATPHPPLSCQLPSGAAVVVLGRRATVALAWQAAEVTRLLRSEAPPFAPSHLRALFDTPPSLYHGIAPPLAPMFALQMLPETQCWWLQGAPGGTWEAIAPPAHKQVGAVALLRVGVPAGLQYEQAALSAEVRQLRRLLILEEAAMESDTRRHDMFSARLKFAVFAAQGIRAYQLHKSFPPSDGSEVTARHFPYRGPSLAVALQALKVGNGLSPGAHLAPARAAAWPNLLALDVPGLPEGRPALVFGDVVYLRFADAPGVEYATAVVATEQATCLLAAPPALWQRVTLAAQAAAKSAPAQNAPSAAGNGAPTGAKEPGAPAAPAAGGLRSRGEAESGAPADAGGGVLVHARFSFDRTPLRRMHAALAEAARAGDDAIRLLPAPGRATGAGLPTHEDFLNAVSAPPRRPHVHTDTLPSLAEVQQRADAIHERGARTLNAEQRLAVAAHLCGAGGRVPFALFGPPGTGKTITLVECALQVLIAEPDAHVLLTAPANFSADLLASALAAAGVSKGELLRLNDPRRPINQAKEDVLTCSCIDGALGAFSLPPPERVAACRAVVATCGAAGLLREGSYAAAHIQFSHVLMDEAGQALLPEALVPLTLLAPHGRALLCGDPKQLGPVVHSPVAAAGAGDGGGLAVSLLERVMAAHQREVVQQIEAGTAPATGMLVRNYRSHASLLQVPNKLFYEQRLEAAAPQDALLAPPAWGQLRVTCGDDEEREAVAPHENGHASADELDEEGLPSTLFFGVRGQQVRDGEAPAYYNAVEAAALVELVAGLLQQAGSRVKANDLGVIATYRKQVQKIRLLLRERGLGAVRVGTVDDYQGQEERIILISTVLSRPESLPKPAAPGGAGAEADAHLGFWRNPKRFNVAITRAKALLVVVGHPVVLLEDPNWRSLLHHCAAHGAFRGAGAELVAGLQLRNSDAEGTGCANAGAPDAEEVGAAAGMAAELALLGGGDADRLYPGSLEEAYAAGADEAEWRVMI</sequence>
<dbReference type="Proteomes" id="UP001445335">
    <property type="component" value="Unassembled WGS sequence"/>
</dbReference>
<dbReference type="InterPro" id="IPR027417">
    <property type="entry name" value="P-loop_NTPase"/>
</dbReference>
<protein>
    <recommendedName>
        <fullName evidence="8">RNA helicase</fullName>
    </recommendedName>
</protein>
<accession>A0AAW1QV05</accession>
<dbReference type="EMBL" id="JALJOU010000077">
    <property type="protein sequence ID" value="KAK9825125.1"/>
    <property type="molecule type" value="Genomic_DNA"/>
</dbReference>
<evidence type="ECO:0000259" key="4">
    <source>
        <dbReference type="Pfam" id="PF13086"/>
    </source>
</evidence>
<dbReference type="Pfam" id="PF13087">
    <property type="entry name" value="AAA_12"/>
    <property type="match status" value="1"/>
</dbReference>